<comment type="similarity">
    <text evidence="2 10">Belongs to the disproportionating enzyme family.</text>
</comment>
<feature type="domain" description="MalQ N-terminal beta-sandwich" evidence="11">
    <location>
        <begin position="48"/>
        <end position="124"/>
    </location>
</feature>
<name>A0A4R2N5S7_9PAST</name>
<dbReference type="InterPro" id="IPR003385">
    <property type="entry name" value="Glyco_hydro_77"/>
</dbReference>
<dbReference type="RefSeq" id="WP_132501816.1">
    <property type="nucleotide sequence ID" value="NZ_LVXA01000001.1"/>
</dbReference>
<dbReference type="AlphaFoldDB" id="A0A4R2N5S7"/>
<organism evidence="12 13">
    <name type="scientific">Nicoletella semolina</name>
    <dbReference type="NCBI Taxonomy" id="271160"/>
    <lineage>
        <taxon>Bacteria</taxon>
        <taxon>Pseudomonadati</taxon>
        <taxon>Pseudomonadota</taxon>
        <taxon>Gammaproteobacteria</taxon>
        <taxon>Pasteurellales</taxon>
        <taxon>Pasteurellaceae</taxon>
        <taxon>Nicoletella</taxon>
    </lineage>
</organism>
<evidence type="ECO:0000256" key="9">
    <source>
        <dbReference type="ARBA" id="ARBA00031501"/>
    </source>
</evidence>
<dbReference type="Gene3D" id="3.20.20.80">
    <property type="entry name" value="Glycosidases"/>
    <property type="match status" value="1"/>
</dbReference>
<dbReference type="NCBIfam" id="TIGR00217">
    <property type="entry name" value="malQ"/>
    <property type="match status" value="1"/>
</dbReference>
<reference evidence="12 13" key="1">
    <citation type="submission" date="2019-03" db="EMBL/GenBank/DDBJ databases">
        <title>Genomic Encyclopedia of Type Strains, Phase IV (KMG-IV): sequencing the most valuable type-strain genomes for metagenomic binning, comparative biology and taxonomic classification.</title>
        <authorList>
            <person name="Goeker M."/>
        </authorList>
    </citation>
    <scope>NUCLEOTIDE SEQUENCE [LARGE SCALE GENOMIC DNA]</scope>
    <source>
        <strain evidence="12 13">DSM 16380</strain>
    </source>
</reference>
<comment type="catalytic activity">
    <reaction evidence="1 10">
        <text>Transfers a segment of a (1-&gt;4)-alpha-D-glucan to a new position in an acceptor, which may be glucose or a (1-&gt;4)-alpha-D-glucan.</text>
        <dbReference type="EC" id="2.4.1.25"/>
    </reaction>
</comment>
<keyword evidence="5 10" id="KW-0328">Glycosyltransferase</keyword>
<dbReference type="Pfam" id="PF21226">
    <property type="entry name" value="MalQ_N"/>
    <property type="match status" value="1"/>
</dbReference>
<dbReference type="InterPro" id="IPR017853">
    <property type="entry name" value="GH"/>
</dbReference>
<dbReference type="InterPro" id="IPR048458">
    <property type="entry name" value="MalQ_N"/>
</dbReference>
<dbReference type="Pfam" id="PF02446">
    <property type="entry name" value="Glyco_hydro_77"/>
    <property type="match status" value="1"/>
</dbReference>
<evidence type="ECO:0000256" key="1">
    <source>
        <dbReference type="ARBA" id="ARBA00000439"/>
    </source>
</evidence>
<comment type="caution">
    <text evidence="12">The sequence shown here is derived from an EMBL/GenBank/DDBJ whole genome shotgun (WGS) entry which is preliminary data.</text>
</comment>
<dbReference type="GO" id="GO:0004134">
    <property type="term" value="F:4-alpha-glucanotransferase activity"/>
    <property type="evidence" value="ECO:0007669"/>
    <property type="project" value="UniProtKB-EC"/>
</dbReference>
<evidence type="ECO:0000256" key="6">
    <source>
        <dbReference type="ARBA" id="ARBA00022679"/>
    </source>
</evidence>
<accession>A0A4R2N5S7</accession>
<dbReference type="GO" id="GO:0005975">
    <property type="term" value="P:carbohydrate metabolic process"/>
    <property type="evidence" value="ECO:0007669"/>
    <property type="project" value="InterPro"/>
</dbReference>
<evidence type="ECO:0000259" key="11">
    <source>
        <dbReference type="Pfam" id="PF21226"/>
    </source>
</evidence>
<dbReference type="EC" id="2.4.1.25" evidence="3 10"/>
<dbReference type="OrthoDB" id="9763489at2"/>
<gene>
    <name evidence="12" type="ORF">EV693_1132</name>
</gene>
<dbReference type="PANTHER" id="PTHR32438">
    <property type="entry name" value="4-ALPHA-GLUCANOTRANSFERASE DPE1, CHLOROPLASTIC/AMYLOPLASTIC"/>
    <property type="match status" value="1"/>
</dbReference>
<evidence type="ECO:0000256" key="4">
    <source>
        <dbReference type="ARBA" id="ARBA00020295"/>
    </source>
</evidence>
<evidence type="ECO:0000256" key="7">
    <source>
        <dbReference type="ARBA" id="ARBA00023277"/>
    </source>
</evidence>
<evidence type="ECO:0000256" key="8">
    <source>
        <dbReference type="ARBA" id="ARBA00031423"/>
    </source>
</evidence>
<protein>
    <recommendedName>
        <fullName evidence="4 10">4-alpha-glucanotransferase</fullName>
        <ecNumber evidence="3 10">2.4.1.25</ecNumber>
    </recommendedName>
    <alternativeName>
        <fullName evidence="8 10">Amylomaltase</fullName>
    </alternativeName>
    <alternativeName>
        <fullName evidence="9 10">Disproportionating enzyme</fullName>
    </alternativeName>
</protein>
<dbReference type="EMBL" id="SLXJ01000013">
    <property type="protein sequence ID" value="TCP16203.1"/>
    <property type="molecule type" value="Genomic_DNA"/>
</dbReference>
<evidence type="ECO:0000256" key="10">
    <source>
        <dbReference type="RuleBase" id="RU361207"/>
    </source>
</evidence>
<evidence type="ECO:0000256" key="2">
    <source>
        <dbReference type="ARBA" id="ARBA00005684"/>
    </source>
</evidence>
<dbReference type="PANTHER" id="PTHR32438:SF5">
    <property type="entry name" value="4-ALPHA-GLUCANOTRANSFERASE DPE1, CHLOROPLASTIC_AMYLOPLASTIC"/>
    <property type="match status" value="1"/>
</dbReference>
<evidence type="ECO:0000256" key="3">
    <source>
        <dbReference type="ARBA" id="ARBA00012560"/>
    </source>
</evidence>
<keyword evidence="13" id="KW-1185">Reference proteome</keyword>
<keyword evidence="7 10" id="KW-0119">Carbohydrate metabolism</keyword>
<dbReference type="Proteomes" id="UP000295537">
    <property type="component" value="Unassembled WGS sequence"/>
</dbReference>
<dbReference type="NCBIfam" id="NF008274">
    <property type="entry name" value="PRK11052.1"/>
    <property type="match status" value="1"/>
</dbReference>
<evidence type="ECO:0000313" key="13">
    <source>
        <dbReference type="Proteomes" id="UP000295537"/>
    </source>
</evidence>
<proteinExistence type="inferred from homology"/>
<evidence type="ECO:0000313" key="12">
    <source>
        <dbReference type="EMBL" id="TCP16203.1"/>
    </source>
</evidence>
<evidence type="ECO:0000256" key="5">
    <source>
        <dbReference type="ARBA" id="ARBA00022676"/>
    </source>
</evidence>
<sequence>MKSTHPYLNPYFIDEYGRHRYPTPDVVKKISQLLNMNKQDMQKSRPILPLVKVVKQGEPIFIRLFVADKTQRIQAKWQLTLESGQILSGKCKRNAIALPRDLPLGYHQLTLNTKAANCRVIIAPSNAYQPQALQQQQKLWGAIVQLYTLRSEKNWGIGDFGDLQQFLIRLAEKGGDFVGLNPIHSLFPANPDSASPYSPSSRLWQNILYIDINAIPAFKQSEEAQKWLQSAETQRQLAEVRASDNIVYSQVTTLKLTALRFAFEQFAQQDQSDFEQFIAQHGESLRIQGTFDALHAWLTEQHKNQWGWQNWAAEYQDYHTASVQQFQRDQASEVRFYMWLQYIANQQLNTCYQLACKLGMPIGFYRDLAVGVADNGAETWADKDLFVLGASVGAPPDIMAPQGQNWGLSPMHPEILQQRGYQPFIDLLRANMKDCGALRIDHILGFARLWWVAKGESAKNGVYVKYPLADLLAILALESQRNRCLIIAEALGTVPKGMIDTLQRAGILTYNIFYFEFDQHGSKPLAHYPYSAMTTLSTHDLPTVQGYWKGYDFELGQKFGIYPNEKVLQTLQTTRHHNKAAIRRAVEAEQELAPDENGVNQIFTHQLQSYVADTQSALFGTQPEDWLNMLEPVNIPGTSTEYPNWRRKLNTNINSIFDDPKINELLTLIEQKRQA</sequence>
<keyword evidence="6 10" id="KW-0808">Transferase</keyword>
<dbReference type="SUPFAM" id="SSF51445">
    <property type="entry name" value="(Trans)glycosidases"/>
    <property type="match status" value="1"/>
</dbReference>